<protein>
    <submittedName>
        <fullName evidence="1">Uncharacterized protein</fullName>
    </submittedName>
</protein>
<organism evidence="1 2">
    <name type="scientific">Vitis vinifera</name>
    <name type="common">Grape</name>
    <dbReference type="NCBI Taxonomy" id="29760"/>
    <lineage>
        <taxon>Eukaryota</taxon>
        <taxon>Viridiplantae</taxon>
        <taxon>Streptophyta</taxon>
        <taxon>Embryophyta</taxon>
        <taxon>Tracheophyta</taxon>
        <taxon>Spermatophyta</taxon>
        <taxon>Magnoliopsida</taxon>
        <taxon>eudicotyledons</taxon>
        <taxon>Gunneridae</taxon>
        <taxon>Pentapetalae</taxon>
        <taxon>rosids</taxon>
        <taxon>Vitales</taxon>
        <taxon>Vitaceae</taxon>
        <taxon>Viteae</taxon>
        <taxon>Vitis</taxon>
    </lineage>
</organism>
<dbReference type="PaxDb" id="29760-VIT_07s0005g05880.t01"/>
<accession>D7U3G5</accession>
<dbReference type="EMBL" id="FN596502">
    <property type="protein sequence ID" value="CBI37282.3"/>
    <property type="molecule type" value="Genomic_DNA"/>
</dbReference>
<evidence type="ECO:0000313" key="2">
    <source>
        <dbReference type="Proteomes" id="UP000009183"/>
    </source>
</evidence>
<reference evidence="2" key="1">
    <citation type="journal article" date="2007" name="Nature">
        <title>The grapevine genome sequence suggests ancestral hexaploidization in major angiosperm phyla.</title>
        <authorList>
            <consortium name="The French-Italian Public Consortium for Grapevine Genome Characterization."/>
            <person name="Jaillon O."/>
            <person name="Aury J.-M."/>
            <person name="Noel B."/>
            <person name="Policriti A."/>
            <person name="Clepet C."/>
            <person name="Casagrande A."/>
            <person name="Choisne N."/>
            <person name="Aubourg S."/>
            <person name="Vitulo N."/>
            <person name="Jubin C."/>
            <person name="Vezzi A."/>
            <person name="Legeai F."/>
            <person name="Hugueney P."/>
            <person name="Dasilva C."/>
            <person name="Horner D."/>
            <person name="Mica E."/>
            <person name="Jublot D."/>
            <person name="Poulain J."/>
            <person name="Bruyere C."/>
            <person name="Billault A."/>
            <person name="Segurens B."/>
            <person name="Gouyvenoux M."/>
            <person name="Ugarte E."/>
            <person name="Cattonaro F."/>
            <person name="Anthouard V."/>
            <person name="Vico V."/>
            <person name="Del Fabbro C."/>
            <person name="Alaux M."/>
            <person name="Di Gaspero G."/>
            <person name="Dumas V."/>
            <person name="Felice N."/>
            <person name="Paillard S."/>
            <person name="Juman I."/>
            <person name="Moroldo M."/>
            <person name="Scalabrin S."/>
            <person name="Canaguier A."/>
            <person name="Le Clainche I."/>
            <person name="Malacrida G."/>
            <person name="Durand E."/>
            <person name="Pesole G."/>
            <person name="Laucou V."/>
            <person name="Chatelet P."/>
            <person name="Merdinoglu D."/>
            <person name="Delledonne M."/>
            <person name="Pezzotti M."/>
            <person name="Lecharny A."/>
            <person name="Scarpelli C."/>
            <person name="Artiguenave F."/>
            <person name="Pe M.E."/>
            <person name="Valle G."/>
            <person name="Morgante M."/>
            <person name="Caboche M."/>
            <person name="Adam-Blondon A.-F."/>
            <person name="Weissenbach J."/>
            <person name="Quetier F."/>
            <person name="Wincker P."/>
        </authorList>
    </citation>
    <scope>NUCLEOTIDE SEQUENCE [LARGE SCALE GENOMIC DNA]</scope>
    <source>
        <strain evidence="2">cv. Pinot noir / PN40024</strain>
    </source>
</reference>
<keyword evidence="2" id="KW-1185">Reference proteome</keyword>
<evidence type="ECO:0000313" key="1">
    <source>
        <dbReference type="EMBL" id="CBI37282.3"/>
    </source>
</evidence>
<name>D7U3G5_VITVI</name>
<proteinExistence type="predicted"/>
<dbReference type="Proteomes" id="UP000009183">
    <property type="component" value="Chromosome 7"/>
</dbReference>
<dbReference type="STRING" id="29760.D7U3G5"/>
<dbReference type="InParanoid" id="D7U3G5"/>
<gene>
    <name evidence="1" type="ordered locus">VIT_07s0005g05880</name>
</gene>
<dbReference type="AlphaFoldDB" id="D7U3G5"/>
<dbReference type="HOGENOM" id="CLU_3072621_0_0_1"/>
<sequence length="53" mass="6175">MTLMVSLYISKRSRLVWDYNTSDDRSRTGTKKSKFEDTCSTMSSQSFLETKNI</sequence>